<protein>
    <submittedName>
        <fullName evidence="2">Uncharacterized protein</fullName>
    </submittedName>
</protein>
<name>A0A1Y2DEG9_9BASI</name>
<sequence>MARASTLSPRPSRGVATTSTSLAPRPSTLFPMEPPPSPPPIAISRTLNATLRPRELPSRRGFGTGSPSPSLRAALNGSSPPSYFQCATPEVSSYTFSLVGESSAASWSLRMPKATSPRAGVRRSRGAVKRPKVLHIRLQGTESNMDKLQGRH</sequence>
<reference evidence="2 3" key="1">
    <citation type="submission" date="2016-07" db="EMBL/GenBank/DDBJ databases">
        <title>Pervasive Adenine N6-methylation of Active Genes in Fungi.</title>
        <authorList>
            <consortium name="DOE Joint Genome Institute"/>
            <person name="Mondo S.J."/>
            <person name="Dannebaum R.O."/>
            <person name="Kuo R.C."/>
            <person name="Labutti K."/>
            <person name="Haridas S."/>
            <person name="Kuo A."/>
            <person name="Salamov A."/>
            <person name="Ahrendt S.R."/>
            <person name="Lipzen A."/>
            <person name="Sullivan W."/>
            <person name="Andreopoulos W.B."/>
            <person name="Clum A."/>
            <person name="Lindquist E."/>
            <person name="Daum C."/>
            <person name="Ramamoorthy G.K."/>
            <person name="Gryganskyi A."/>
            <person name="Culley D."/>
            <person name="Magnuson J.K."/>
            <person name="James T.Y."/>
            <person name="O'Malley M.A."/>
            <person name="Stajich J.E."/>
            <person name="Spatafora J.W."/>
            <person name="Visel A."/>
            <person name="Grigoriev I.V."/>
        </authorList>
    </citation>
    <scope>NUCLEOTIDE SEQUENCE [LARGE SCALE GENOMIC DNA]</scope>
    <source>
        <strain evidence="2 3">62-1032</strain>
    </source>
</reference>
<dbReference type="AlphaFoldDB" id="A0A1Y2DEG9"/>
<evidence type="ECO:0000313" key="3">
    <source>
        <dbReference type="Proteomes" id="UP000193467"/>
    </source>
</evidence>
<dbReference type="EMBL" id="MCGR01000081">
    <property type="protein sequence ID" value="ORY57682.1"/>
    <property type="molecule type" value="Genomic_DNA"/>
</dbReference>
<feature type="compositionally biased region" description="Pro residues" evidence="1">
    <location>
        <begin position="32"/>
        <end position="41"/>
    </location>
</feature>
<accession>A0A1Y2DEG9</accession>
<feature type="region of interest" description="Disordered" evidence="1">
    <location>
        <begin position="1"/>
        <end position="80"/>
    </location>
</feature>
<keyword evidence="3" id="KW-1185">Reference proteome</keyword>
<evidence type="ECO:0000256" key="1">
    <source>
        <dbReference type="SAM" id="MobiDB-lite"/>
    </source>
</evidence>
<feature type="region of interest" description="Disordered" evidence="1">
    <location>
        <begin position="107"/>
        <end position="130"/>
    </location>
</feature>
<organism evidence="2 3">
    <name type="scientific">Leucosporidium creatinivorum</name>
    <dbReference type="NCBI Taxonomy" id="106004"/>
    <lineage>
        <taxon>Eukaryota</taxon>
        <taxon>Fungi</taxon>
        <taxon>Dikarya</taxon>
        <taxon>Basidiomycota</taxon>
        <taxon>Pucciniomycotina</taxon>
        <taxon>Microbotryomycetes</taxon>
        <taxon>Leucosporidiales</taxon>
        <taxon>Leucosporidium</taxon>
    </lineage>
</organism>
<proteinExistence type="predicted"/>
<dbReference type="Proteomes" id="UP000193467">
    <property type="component" value="Unassembled WGS sequence"/>
</dbReference>
<evidence type="ECO:0000313" key="2">
    <source>
        <dbReference type="EMBL" id="ORY57682.1"/>
    </source>
</evidence>
<comment type="caution">
    <text evidence="2">The sequence shown here is derived from an EMBL/GenBank/DDBJ whole genome shotgun (WGS) entry which is preliminary data.</text>
</comment>
<gene>
    <name evidence="2" type="ORF">BCR35DRAFT_309577</name>
</gene>
<dbReference type="InParanoid" id="A0A1Y2DEG9"/>
<feature type="compositionally biased region" description="Polar residues" evidence="1">
    <location>
        <begin position="1"/>
        <end position="22"/>
    </location>
</feature>
<feature type="compositionally biased region" description="Basic residues" evidence="1">
    <location>
        <begin position="120"/>
        <end position="130"/>
    </location>
</feature>